<dbReference type="Pfam" id="PF07920">
    <property type="entry name" value="DUF1684"/>
    <property type="match status" value="1"/>
</dbReference>
<keyword evidence="2" id="KW-1185">Reference proteome</keyword>
<accession>A0A7W8DFQ1</accession>
<evidence type="ECO:0000313" key="1">
    <source>
        <dbReference type="EMBL" id="MBB5016668.1"/>
    </source>
</evidence>
<dbReference type="Proteomes" id="UP000519004">
    <property type="component" value="Unassembled WGS sequence"/>
</dbReference>
<protein>
    <recommendedName>
        <fullName evidence="3">DUF1684 domain-containing protein</fullName>
    </recommendedName>
</protein>
<reference evidence="1 2" key="1">
    <citation type="submission" date="2020-08" db="EMBL/GenBank/DDBJ databases">
        <title>Genomic Encyclopedia of Type Strains, Phase IV (KMG-IV): sequencing the most valuable type-strain genomes for metagenomic binning, comparative biology and taxonomic classification.</title>
        <authorList>
            <person name="Goeker M."/>
        </authorList>
    </citation>
    <scope>NUCLEOTIDE SEQUENCE [LARGE SCALE GENOMIC DNA]</scope>
    <source>
        <strain evidence="1 2">DSM 25897</strain>
    </source>
</reference>
<comment type="caution">
    <text evidence="1">The sequence shown here is derived from an EMBL/GenBank/DDBJ whole genome shotgun (WGS) entry which is preliminary data.</text>
</comment>
<organism evidence="1 2">
    <name type="scientific">Rehaibacterium terrae</name>
    <dbReference type="NCBI Taxonomy" id="1341696"/>
    <lineage>
        <taxon>Bacteria</taxon>
        <taxon>Pseudomonadati</taxon>
        <taxon>Pseudomonadota</taxon>
        <taxon>Gammaproteobacteria</taxon>
        <taxon>Lysobacterales</taxon>
        <taxon>Lysobacteraceae</taxon>
        <taxon>Rehaibacterium</taxon>
    </lineage>
</organism>
<dbReference type="InterPro" id="IPR012467">
    <property type="entry name" value="DUF1684"/>
</dbReference>
<dbReference type="AlphaFoldDB" id="A0A7W8DFQ1"/>
<evidence type="ECO:0008006" key="3">
    <source>
        <dbReference type="Google" id="ProtNLM"/>
    </source>
</evidence>
<dbReference type="EMBL" id="JACHHX010000027">
    <property type="protein sequence ID" value="MBB5016668.1"/>
    <property type="molecule type" value="Genomic_DNA"/>
</dbReference>
<sequence length="302" mass="32672">MRRLLPMLPVLVLAACSAEPPPPAIDAAAHRAEIEAWRGEREERLRRPDGWLSLVGLHWVEPGTHTVGSDADNAIRLAVGPARLGTLTLEGDHARFAPAEGAGIVVGGLPQAEEFTLVPDNLGEPTVVSFDAGEASFLLIRRSGRYALRVRDARANPRVGFAGIAHYAIDPAWRVQARFEAHPAGRTIAIANVTGSIDPMPNPGAVVFTVDGREHRLEALDEGTGELFLIFADRTNGRETYGAGRFLYAPWPEQGRTVLDFNRAYNPPCAFNAHSTCPLPPPENRLDLAVTAGEKKYTGPTE</sequence>
<dbReference type="PANTHER" id="PTHR41913:SF1">
    <property type="entry name" value="DUF1684 DOMAIN-CONTAINING PROTEIN"/>
    <property type="match status" value="1"/>
</dbReference>
<name>A0A7W8DFQ1_9GAMM</name>
<proteinExistence type="predicted"/>
<dbReference type="PANTHER" id="PTHR41913">
    <property type="entry name" value="DUF1684 DOMAIN-CONTAINING PROTEIN"/>
    <property type="match status" value="1"/>
</dbReference>
<evidence type="ECO:0000313" key="2">
    <source>
        <dbReference type="Proteomes" id="UP000519004"/>
    </source>
</evidence>
<dbReference type="PROSITE" id="PS51257">
    <property type="entry name" value="PROKAR_LIPOPROTEIN"/>
    <property type="match status" value="1"/>
</dbReference>
<dbReference type="RefSeq" id="WP_183949328.1">
    <property type="nucleotide sequence ID" value="NZ_JACHHX010000027.1"/>
</dbReference>
<gene>
    <name evidence="1" type="ORF">HNQ58_002591</name>
</gene>